<organism evidence="1 2">
    <name type="scientific">Trapa incisa</name>
    <dbReference type="NCBI Taxonomy" id="236973"/>
    <lineage>
        <taxon>Eukaryota</taxon>
        <taxon>Viridiplantae</taxon>
        <taxon>Streptophyta</taxon>
        <taxon>Embryophyta</taxon>
        <taxon>Tracheophyta</taxon>
        <taxon>Spermatophyta</taxon>
        <taxon>Magnoliopsida</taxon>
        <taxon>eudicotyledons</taxon>
        <taxon>Gunneridae</taxon>
        <taxon>Pentapetalae</taxon>
        <taxon>rosids</taxon>
        <taxon>malvids</taxon>
        <taxon>Myrtales</taxon>
        <taxon>Lythraceae</taxon>
        <taxon>Trapa</taxon>
    </lineage>
</organism>
<protein>
    <submittedName>
        <fullName evidence="1">Uncharacterized protein</fullName>
    </submittedName>
</protein>
<keyword evidence="2" id="KW-1185">Reference proteome</keyword>
<dbReference type="AlphaFoldDB" id="A0AAN7GNF5"/>
<sequence length="104" mass="11742">MNSLESFCYDTTALLLPLILPKKRWKLLDTIEKCDEDLTALKKIINTVCSISVPDGSVSDRPPSLVQCMNLGLREEYHQRHHGCPIAMATGHHCVRTLINIGRR</sequence>
<gene>
    <name evidence="1" type="ORF">SAY87_001359</name>
</gene>
<evidence type="ECO:0000313" key="1">
    <source>
        <dbReference type="EMBL" id="KAK4743358.1"/>
    </source>
</evidence>
<dbReference type="EMBL" id="JAXIOK010000023">
    <property type="protein sequence ID" value="KAK4743358.1"/>
    <property type="molecule type" value="Genomic_DNA"/>
</dbReference>
<comment type="caution">
    <text evidence="1">The sequence shown here is derived from an EMBL/GenBank/DDBJ whole genome shotgun (WGS) entry which is preliminary data.</text>
</comment>
<evidence type="ECO:0000313" key="2">
    <source>
        <dbReference type="Proteomes" id="UP001345219"/>
    </source>
</evidence>
<accession>A0AAN7GNF5</accession>
<dbReference type="Proteomes" id="UP001345219">
    <property type="component" value="Chromosome 1"/>
</dbReference>
<reference evidence="1 2" key="1">
    <citation type="journal article" date="2023" name="Hortic Res">
        <title>Pangenome of water caltrop reveals structural variations and asymmetric subgenome divergence after allopolyploidization.</title>
        <authorList>
            <person name="Zhang X."/>
            <person name="Chen Y."/>
            <person name="Wang L."/>
            <person name="Yuan Y."/>
            <person name="Fang M."/>
            <person name="Shi L."/>
            <person name="Lu R."/>
            <person name="Comes H.P."/>
            <person name="Ma Y."/>
            <person name="Chen Y."/>
            <person name="Huang G."/>
            <person name="Zhou Y."/>
            <person name="Zheng Z."/>
            <person name="Qiu Y."/>
        </authorList>
    </citation>
    <scope>NUCLEOTIDE SEQUENCE [LARGE SCALE GENOMIC DNA]</scope>
    <source>
        <tissue evidence="1">Roots</tissue>
    </source>
</reference>
<proteinExistence type="predicted"/>
<name>A0AAN7GNF5_9MYRT</name>